<accession>A0A921G8B3</accession>
<organism evidence="5 6">
    <name type="scientific">Thomasclavelia spiroformis</name>
    <dbReference type="NCBI Taxonomy" id="29348"/>
    <lineage>
        <taxon>Bacteria</taxon>
        <taxon>Bacillati</taxon>
        <taxon>Bacillota</taxon>
        <taxon>Erysipelotrichia</taxon>
        <taxon>Erysipelotrichales</taxon>
        <taxon>Coprobacillaceae</taxon>
        <taxon>Thomasclavelia</taxon>
    </lineage>
</organism>
<feature type="region of interest" description="Disordered" evidence="3">
    <location>
        <begin position="436"/>
        <end position="465"/>
    </location>
</feature>
<dbReference type="EMBL" id="DYWV01000043">
    <property type="protein sequence ID" value="HJF39526.1"/>
    <property type="molecule type" value="Genomic_DNA"/>
</dbReference>
<gene>
    <name evidence="5" type="ORF">K8V91_01265</name>
</gene>
<reference evidence="5" key="1">
    <citation type="journal article" date="2021" name="PeerJ">
        <title>Extensive microbial diversity within the chicken gut microbiome revealed by metagenomics and culture.</title>
        <authorList>
            <person name="Gilroy R."/>
            <person name="Ravi A."/>
            <person name="Getino M."/>
            <person name="Pursley I."/>
            <person name="Horton D.L."/>
            <person name="Alikhan N.F."/>
            <person name="Baker D."/>
            <person name="Gharbi K."/>
            <person name="Hall N."/>
            <person name="Watson M."/>
            <person name="Adriaenssens E.M."/>
            <person name="Foster-Nyarko E."/>
            <person name="Jarju S."/>
            <person name="Secka A."/>
            <person name="Antonio M."/>
            <person name="Oren A."/>
            <person name="Chaudhuri R.R."/>
            <person name="La Ragione R."/>
            <person name="Hildebrand F."/>
            <person name="Pallen M.J."/>
        </authorList>
    </citation>
    <scope>NUCLEOTIDE SEQUENCE</scope>
    <source>
        <strain evidence="5">CHK193-16274</strain>
    </source>
</reference>
<feature type="domain" description="NEAT" evidence="4">
    <location>
        <begin position="304"/>
        <end position="441"/>
    </location>
</feature>
<dbReference type="GO" id="GO:0030313">
    <property type="term" value="C:cell envelope"/>
    <property type="evidence" value="ECO:0007669"/>
    <property type="project" value="UniProtKB-SubCell"/>
</dbReference>
<dbReference type="CDD" id="cd06920">
    <property type="entry name" value="NEAT"/>
    <property type="match status" value="2"/>
</dbReference>
<evidence type="ECO:0000256" key="3">
    <source>
        <dbReference type="SAM" id="MobiDB-lite"/>
    </source>
</evidence>
<comment type="caution">
    <text evidence="5">The sequence shown here is derived from an EMBL/GenBank/DDBJ whole genome shotgun (WGS) entry which is preliminary data.</text>
</comment>
<evidence type="ECO:0000256" key="2">
    <source>
        <dbReference type="ARBA" id="ARBA00022729"/>
    </source>
</evidence>
<evidence type="ECO:0000313" key="5">
    <source>
        <dbReference type="EMBL" id="HJF39526.1"/>
    </source>
</evidence>
<dbReference type="Pfam" id="PF05031">
    <property type="entry name" value="NEAT"/>
    <property type="match status" value="2"/>
</dbReference>
<dbReference type="AlphaFoldDB" id="A0A921G8B3"/>
<feature type="domain" description="NEAT" evidence="4">
    <location>
        <begin position="172"/>
        <end position="305"/>
    </location>
</feature>
<dbReference type="InterPro" id="IPR037250">
    <property type="entry name" value="NEAT_dom_sf"/>
</dbReference>
<dbReference type="InterPro" id="IPR006635">
    <property type="entry name" value="NEAT_dom"/>
</dbReference>
<comment type="subcellular location">
    <subcellularLocation>
        <location evidence="1">Cell envelope</location>
    </subcellularLocation>
</comment>
<evidence type="ECO:0000256" key="1">
    <source>
        <dbReference type="ARBA" id="ARBA00004196"/>
    </source>
</evidence>
<dbReference type="Proteomes" id="UP000749320">
    <property type="component" value="Unassembled WGS sequence"/>
</dbReference>
<dbReference type="Gene3D" id="2.60.40.1850">
    <property type="match status" value="3"/>
</dbReference>
<reference evidence="5" key="2">
    <citation type="submission" date="2021-09" db="EMBL/GenBank/DDBJ databases">
        <authorList>
            <person name="Gilroy R."/>
        </authorList>
    </citation>
    <scope>NUCLEOTIDE SEQUENCE</scope>
    <source>
        <strain evidence="5">CHK193-16274</strain>
    </source>
</reference>
<dbReference type="PROSITE" id="PS50978">
    <property type="entry name" value="NEAT"/>
    <property type="match status" value="3"/>
</dbReference>
<protein>
    <submittedName>
        <fullName evidence="5">NEAT domain-containing protein</fullName>
    </submittedName>
</protein>
<dbReference type="SMART" id="SM00725">
    <property type="entry name" value="NEAT"/>
    <property type="match status" value="3"/>
</dbReference>
<name>A0A921G8B3_9FIRM</name>
<proteinExistence type="predicted"/>
<evidence type="ECO:0000313" key="6">
    <source>
        <dbReference type="Proteomes" id="UP000749320"/>
    </source>
</evidence>
<evidence type="ECO:0000259" key="4">
    <source>
        <dbReference type="PROSITE" id="PS50978"/>
    </source>
</evidence>
<sequence length="509" mass="55617">MKKILKIVLVLMMTFGIQINQLKNINAKEVLPDGPYSVPVKLKNASNIANDSMASGALVENGILSVEEGKWYLLVEFKTLSLMGLEGNASNIKYYESDTNSSKYDATVLSYRNDSNGNQQVEKVKIPVAIDSSGVYIEMYVDAMMMTVDAYIAFSTTDIVVPTPDPEPEYTLEDGIYQVDSDVLKADKDEQSMAAQAVKGATVEATNNKLLVTLQMGFVSMMGQTAYIDNMEYQLSDGTYKAADITARDSDGNVTELQFTLDKNTKLTNVKFYYMGSQRGSSARLSLGLDNPTLIEPETPSKFTQDGTYSVEVDLWNASKDQPSMAADAIDKTATVVVKDGIATMYITTKEMTLGTIKASLQELYIGSISGDYKSNPATIVNKDSNGNPNMWSFTLPNEDELIDVVVNPHVAIMGNSDIAARLKVDYSTLKFISESTDNPEVPQTDDSSKTDVNTPPVTSNDNVTATTDKNAISSVKTGDKKNLELFGLMILIPIGVIKLLKNRNLLKS</sequence>
<keyword evidence="2" id="KW-0732">Signal</keyword>
<feature type="domain" description="NEAT" evidence="4">
    <location>
        <begin position="31"/>
        <end position="172"/>
    </location>
</feature>
<feature type="compositionally biased region" description="Polar residues" evidence="3">
    <location>
        <begin position="451"/>
        <end position="465"/>
    </location>
</feature>
<dbReference type="SUPFAM" id="SSF158911">
    <property type="entry name" value="NEAT domain-like"/>
    <property type="match status" value="3"/>
</dbReference>